<reference evidence="1 2" key="1">
    <citation type="journal article" date="2010" name="Nature">
        <title>Genome sequencing and analysis of the model grass Brachypodium distachyon.</title>
        <authorList>
            <consortium name="International Brachypodium Initiative"/>
        </authorList>
    </citation>
    <scope>NUCLEOTIDE SEQUENCE [LARGE SCALE GENOMIC DNA]</scope>
    <source>
        <strain evidence="1 2">Bd21</strain>
    </source>
</reference>
<reference evidence="1" key="2">
    <citation type="submission" date="2017-06" db="EMBL/GenBank/DDBJ databases">
        <title>WGS assembly of Brachypodium distachyon.</title>
        <authorList>
            <consortium name="The International Brachypodium Initiative"/>
            <person name="Lucas S."/>
            <person name="Harmon-Smith M."/>
            <person name="Lail K."/>
            <person name="Tice H."/>
            <person name="Grimwood J."/>
            <person name="Bruce D."/>
            <person name="Barry K."/>
            <person name="Shu S."/>
            <person name="Lindquist E."/>
            <person name="Wang M."/>
            <person name="Pitluck S."/>
            <person name="Vogel J.P."/>
            <person name="Garvin D.F."/>
            <person name="Mockler T.C."/>
            <person name="Schmutz J."/>
            <person name="Rokhsar D."/>
            <person name="Bevan M.W."/>
        </authorList>
    </citation>
    <scope>NUCLEOTIDE SEQUENCE</scope>
    <source>
        <strain evidence="1">Bd21</strain>
    </source>
</reference>
<organism evidence="1">
    <name type="scientific">Brachypodium distachyon</name>
    <name type="common">Purple false brome</name>
    <name type="synonym">Trachynia distachya</name>
    <dbReference type="NCBI Taxonomy" id="15368"/>
    <lineage>
        <taxon>Eukaryota</taxon>
        <taxon>Viridiplantae</taxon>
        <taxon>Streptophyta</taxon>
        <taxon>Embryophyta</taxon>
        <taxon>Tracheophyta</taxon>
        <taxon>Spermatophyta</taxon>
        <taxon>Magnoliopsida</taxon>
        <taxon>Liliopsida</taxon>
        <taxon>Poales</taxon>
        <taxon>Poaceae</taxon>
        <taxon>BOP clade</taxon>
        <taxon>Pooideae</taxon>
        <taxon>Stipodae</taxon>
        <taxon>Brachypodieae</taxon>
        <taxon>Brachypodium</taxon>
    </lineage>
</organism>
<gene>
    <name evidence="1" type="ORF">BRADI_4g31211v3</name>
</gene>
<evidence type="ECO:0000313" key="2">
    <source>
        <dbReference type="EnsemblPlants" id="PNT64668"/>
    </source>
</evidence>
<name>A0A2K2CRK7_BRADI</name>
<protein>
    <submittedName>
        <fullName evidence="1 2">Uncharacterized protein</fullName>
    </submittedName>
</protein>
<evidence type="ECO:0000313" key="3">
    <source>
        <dbReference type="Proteomes" id="UP000008810"/>
    </source>
</evidence>
<keyword evidence="3" id="KW-1185">Reference proteome</keyword>
<dbReference type="AlphaFoldDB" id="A0A2K2CRK7"/>
<dbReference type="InParanoid" id="A0A2K2CRK7"/>
<dbReference type="Proteomes" id="UP000008810">
    <property type="component" value="Chromosome 4"/>
</dbReference>
<sequence length="109" mass="12103">MTTLFSKLFGHPTSSFLGSNSLLGDSLGRPFRKRAKLLGSQPLGTLGLKLLLQTIKALQNISFFFGAFGRLATTVFLTENLPLLLICLEISHGNEELPGRLRRMLMIWL</sequence>
<reference evidence="2" key="3">
    <citation type="submission" date="2018-08" db="UniProtKB">
        <authorList>
            <consortium name="EnsemblPlants"/>
        </authorList>
    </citation>
    <scope>IDENTIFICATION</scope>
    <source>
        <strain evidence="2">cv. Bd21</strain>
    </source>
</reference>
<dbReference type="EMBL" id="CM000883">
    <property type="protein sequence ID" value="PNT64668.1"/>
    <property type="molecule type" value="Genomic_DNA"/>
</dbReference>
<proteinExistence type="predicted"/>
<accession>A0A2K2CRK7</accession>
<dbReference type="EnsemblPlants" id="PNT64668">
    <property type="protein sequence ID" value="PNT64668"/>
    <property type="gene ID" value="BRADI_4g31211v3"/>
</dbReference>
<dbReference type="Gramene" id="PNT64668">
    <property type="protein sequence ID" value="PNT64668"/>
    <property type="gene ID" value="BRADI_4g31211v3"/>
</dbReference>
<evidence type="ECO:0000313" key="1">
    <source>
        <dbReference type="EMBL" id="PNT64668.1"/>
    </source>
</evidence>